<protein>
    <recommendedName>
        <fullName evidence="1">Protein kinase domain-containing protein</fullName>
    </recommendedName>
</protein>
<sequence>LSSVCSPHVVSCFGSSVTVEPDGRVLFNLYVEYVPVGQDDGVVKLADLGCAAWMDDGCQGRGIISGTPLYMAPEVARGEVQGPAVDIWALGCTVIEMAIGYPPWRDVQDPVTTIHRIAFSEDVPEFPCNLSDDARDFRARCLSKDPRKRWSAEELLSHSFLKHSGDSPRSACPRALWI</sequence>
<comment type="caution">
    <text evidence="2">The sequence shown here is derived from an EMBL/GenBank/DDBJ whole genome shotgun (WGS) entry which is preliminary data.</text>
</comment>
<keyword evidence="3" id="KW-1185">Reference proteome</keyword>
<evidence type="ECO:0000313" key="2">
    <source>
        <dbReference type="EMBL" id="MQL88626.1"/>
    </source>
</evidence>
<name>A0A843V0P5_COLES</name>
<dbReference type="SMART" id="SM00220">
    <property type="entry name" value="S_TKc"/>
    <property type="match status" value="1"/>
</dbReference>
<dbReference type="GO" id="GO:0004672">
    <property type="term" value="F:protein kinase activity"/>
    <property type="evidence" value="ECO:0007669"/>
    <property type="project" value="InterPro"/>
</dbReference>
<evidence type="ECO:0000313" key="3">
    <source>
        <dbReference type="Proteomes" id="UP000652761"/>
    </source>
</evidence>
<dbReference type="OrthoDB" id="275301at2759"/>
<dbReference type="PANTHER" id="PTHR48011">
    <property type="entry name" value="CCR4-NOT TRANSCRIPTIONAL COMPLEX SUBUNIT CAF120-RELATED"/>
    <property type="match status" value="1"/>
</dbReference>
<reference evidence="2" key="1">
    <citation type="submission" date="2017-07" db="EMBL/GenBank/DDBJ databases">
        <title>Taro Niue Genome Assembly and Annotation.</title>
        <authorList>
            <person name="Atibalentja N."/>
            <person name="Keating K."/>
            <person name="Fields C.J."/>
        </authorList>
    </citation>
    <scope>NUCLEOTIDE SEQUENCE</scope>
    <source>
        <strain evidence="2">Niue_2</strain>
        <tissue evidence="2">Leaf</tissue>
    </source>
</reference>
<dbReference type="PROSITE" id="PS50011">
    <property type="entry name" value="PROTEIN_KINASE_DOM"/>
    <property type="match status" value="1"/>
</dbReference>
<dbReference type="InterPro" id="IPR000719">
    <property type="entry name" value="Prot_kinase_dom"/>
</dbReference>
<dbReference type="SUPFAM" id="SSF56112">
    <property type="entry name" value="Protein kinase-like (PK-like)"/>
    <property type="match status" value="1"/>
</dbReference>
<dbReference type="PANTHER" id="PTHR48011:SF4">
    <property type="entry name" value="MITOGEN-ACTIVATED PROTEIN KINASE KINASE KINASE 19"/>
    <property type="match status" value="1"/>
</dbReference>
<proteinExistence type="predicted"/>
<feature type="non-terminal residue" evidence="2">
    <location>
        <position position="1"/>
    </location>
</feature>
<dbReference type="AlphaFoldDB" id="A0A843V0P5"/>
<accession>A0A843V0P5</accession>
<feature type="domain" description="Protein kinase" evidence="1">
    <location>
        <begin position="1"/>
        <end position="161"/>
    </location>
</feature>
<dbReference type="Gene3D" id="1.10.510.10">
    <property type="entry name" value="Transferase(Phosphotransferase) domain 1"/>
    <property type="match status" value="1"/>
</dbReference>
<dbReference type="EMBL" id="NMUH01001074">
    <property type="protein sequence ID" value="MQL88626.1"/>
    <property type="molecule type" value="Genomic_DNA"/>
</dbReference>
<dbReference type="Proteomes" id="UP000652761">
    <property type="component" value="Unassembled WGS sequence"/>
</dbReference>
<evidence type="ECO:0000259" key="1">
    <source>
        <dbReference type="PROSITE" id="PS50011"/>
    </source>
</evidence>
<dbReference type="Pfam" id="PF00069">
    <property type="entry name" value="Pkinase"/>
    <property type="match status" value="1"/>
</dbReference>
<gene>
    <name evidence="2" type="ORF">Taro_021203</name>
</gene>
<dbReference type="GO" id="GO:0005524">
    <property type="term" value="F:ATP binding"/>
    <property type="evidence" value="ECO:0007669"/>
    <property type="project" value="InterPro"/>
</dbReference>
<organism evidence="2 3">
    <name type="scientific">Colocasia esculenta</name>
    <name type="common">Wild taro</name>
    <name type="synonym">Arum esculentum</name>
    <dbReference type="NCBI Taxonomy" id="4460"/>
    <lineage>
        <taxon>Eukaryota</taxon>
        <taxon>Viridiplantae</taxon>
        <taxon>Streptophyta</taxon>
        <taxon>Embryophyta</taxon>
        <taxon>Tracheophyta</taxon>
        <taxon>Spermatophyta</taxon>
        <taxon>Magnoliopsida</taxon>
        <taxon>Liliopsida</taxon>
        <taxon>Araceae</taxon>
        <taxon>Aroideae</taxon>
        <taxon>Colocasieae</taxon>
        <taxon>Colocasia</taxon>
    </lineage>
</organism>
<dbReference type="GO" id="GO:0007165">
    <property type="term" value="P:signal transduction"/>
    <property type="evidence" value="ECO:0007669"/>
    <property type="project" value="TreeGrafter"/>
</dbReference>
<dbReference type="InterPro" id="IPR052751">
    <property type="entry name" value="Plant_MAPKKK"/>
</dbReference>
<dbReference type="InterPro" id="IPR011009">
    <property type="entry name" value="Kinase-like_dom_sf"/>
</dbReference>